<dbReference type="Gene3D" id="1.25.10.10">
    <property type="entry name" value="Leucine-rich Repeat Variant"/>
    <property type="match status" value="1"/>
</dbReference>
<dbReference type="STRING" id="35608.A0A2U1MJG3"/>
<evidence type="ECO:0000313" key="1">
    <source>
        <dbReference type="EMBL" id="PWA61356.1"/>
    </source>
</evidence>
<name>A0A2U1MJG3_ARTAN</name>
<protein>
    <submittedName>
        <fullName evidence="1">Pumilio 3</fullName>
    </submittedName>
</protein>
<proteinExistence type="predicted"/>
<accession>A0A2U1MJG3</accession>
<organism evidence="1 2">
    <name type="scientific">Artemisia annua</name>
    <name type="common">Sweet wormwood</name>
    <dbReference type="NCBI Taxonomy" id="35608"/>
    <lineage>
        <taxon>Eukaryota</taxon>
        <taxon>Viridiplantae</taxon>
        <taxon>Streptophyta</taxon>
        <taxon>Embryophyta</taxon>
        <taxon>Tracheophyta</taxon>
        <taxon>Spermatophyta</taxon>
        <taxon>Magnoliopsida</taxon>
        <taxon>eudicotyledons</taxon>
        <taxon>Gunneridae</taxon>
        <taxon>Pentapetalae</taxon>
        <taxon>asterids</taxon>
        <taxon>campanulids</taxon>
        <taxon>Asterales</taxon>
        <taxon>Asteraceae</taxon>
        <taxon>Asteroideae</taxon>
        <taxon>Anthemideae</taxon>
        <taxon>Artemisiinae</taxon>
        <taxon>Artemisia</taxon>
    </lineage>
</organism>
<dbReference type="EMBL" id="PKPP01005123">
    <property type="protein sequence ID" value="PWA61356.1"/>
    <property type="molecule type" value="Genomic_DNA"/>
</dbReference>
<dbReference type="Proteomes" id="UP000245207">
    <property type="component" value="Unassembled WGS sequence"/>
</dbReference>
<sequence length="212" mass="24962">MNYATLSSHYSGLCYQHFASGMNQILLGRPQDFDLYDYDLGVYWYPVKVVNLDQRIETVEELDPRQILCCVQDYNSNQCALNLLMRSPRRNQFIILTIFDHVVTLSSHPYGCQIMSSFKIKNSSWIFCSFVYFRKAPEYCRDPKTESMLVYRILDCGVELILHWIHKFKSFGYSHKRIASQHSLIKDLTQYGCFKLLPCQDFDPWETDNSLD</sequence>
<comment type="caution">
    <text evidence="1">The sequence shown here is derived from an EMBL/GenBank/DDBJ whole genome shotgun (WGS) entry which is preliminary data.</text>
</comment>
<reference evidence="1 2" key="1">
    <citation type="journal article" date="2018" name="Mol. Plant">
        <title>The genome of Artemisia annua provides insight into the evolution of Asteraceae family and artemisinin biosynthesis.</title>
        <authorList>
            <person name="Shen Q."/>
            <person name="Zhang L."/>
            <person name="Liao Z."/>
            <person name="Wang S."/>
            <person name="Yan T."/>
            <person name="Shi P."/>
            <person name="Liu M."/>
            <person name="Fu X."/>
            <person name="Pan Q."/>
            <person name="Wang Y."/>
            <person name="Lv Z."/>
            <person name="Lu X."/>
            <person name="Zhang F."/>
            <person name="Jiang W."/>
            <person name="Ma Y."/>
            <person name="Chen M."/>
            <person name="Hao X."/>
            <person name="Li L."/>
            <person name="Tang Y."/>
            <person name="Lv G."/>
            <person name="Zhou Y."/>
            <person name="Sun X."/>
            <person name="Brodelius P.E."/>
            <person name="Rose J.K.C."/>
            <person name="Tang K."/>
        </authorList>
    </citation>
    <scope>NUCLEOTIDE SEQUENCE [LARGE SCALE GENOMIC DNA]</scope>
    <source>
        <strain evidence="2">cv. Huhao1</strain>
        <tissue evidence="1">Leaf</tissue>
    </source>
</reference>
<keyword evidence="2" id="KW-1185">Reference proteome</keyword>
<dbReference type="AlphaFoldDB" id="A0A2U1MJG3"/>
<evidence type="ECO:0000313" key="2">
    <source>
        <dbReference type="Proteomes" id="UP000245207"/>
    </source>
</evidence>
<dbReference type="InterPro" id="IPR016024">
    <property type="entry name" value="ARM-type_fold"/>
</dbReference>
<dbReference type="SUPFAM" id="SSF48371">
    <property type="entry name" value="ARM repeat"/>
    <property type="match status" value="1"/>
</dbReference>
<gene>
    <name evidence="1" type="ORF">CTI12_AA373140</name>
</gene>
<dbReference type="InterPro" id="IPR011989">
    <property type="entry name" value="ARM-like"/>
</dbReference>